<feature type="compositionally biased region" description="Acidic residues" evidence="1">
    <location>
        <begin position="204"/>
        <end position="225"/>
    </location>
</feature>
<dbReference type="Pfam" id="PF11312">
    <property type="entry name" value="Methyltransf_34"/>
    <property type="match status" value="1"/>
</dbReference>
<proteinExistence type="predicted"/>
<dbReference type="AlphaFoldDB" id="A0A176ZZY9"/>
<dbReference type="RefSeq" id="XP_024319905.1">
    <property type="nucleotide sequence ID" value="XM_024472602.1"/>
</dbReference>
<dbReference type="GeneID" id="36292101"/>
<feature type="compositionally biased region" description="Basic and acidic residues" evidence="1">
    <location>
        <begin position="178"/>
        <end position="203"/>
    </location>
</feature>
<sequence>MSKYVRQQKSLPKHPKTPSSADSPFAPTPIPVAPRQRPGWSGPGYTKKGGKHIPRPPPAPKPVVIPPGDEHQALGQPDQQLLLDAVRKAFPRCEDYEALKVVLAGVEEKVREGDWNAAFGSAEAREAWVVKWGAERAVWFANLLVRVVETLDDDPLFAMLRGRTEDEEEDDEEEEKEEEKKEEKKEEREEEKKEEKEEEKKEENDDDEDEEEKKEENDDDEDEEEVLRVVSFGGGPAEVLALGAVIRHLRPDAYGKSKADLESSDSDSNAGQIIDLNLTNTVNWTPEISTSHEALLSPPTLSKYASASAIANSSPFLAKSALELEMKKFSALEASQEEVEDLVGEEAALITLFYTVADLAATSVAKTVALLLKLTIAAPKGSLVVVFDHAEEEGKKGYPLRYLLDMAFLGKKPLGEDEEEGVRPAWKMLLADEERVVKACDGVRYALALETAKAQVYVFRRL</sequence>
<reference evidence="2" key="1">
    <citation type="submission" date="2016-03" db="EMBL/GenBank/DDBJ databases">
        <title>Updated assembly of Pseudogymnoascus destructans, the fungus causing white-nose syndrome of bats.</title>
        <authorList>
            <person name="Palmer J.M."/>
            <person name="Drees K.P."/>
            <person name="Foster J.T."/>
            <person name="Lindner D.L."/>
        </authorList>
    </citation>
    <scope>NUCLEOTIDE SEQUENCE [LARGE SCALE GENOMIC DNA]</scope>
    <source>
        <strain evidence="2">20631-21</strain>
    </source>
</reference>
<feature type="compositionally biased region" description="Polar residues" evidence="1">
    <location>
        <begin position="1"/>
        <end position="10"/>
    </location>
</feature>
<evidence type="ECO:0000256" key="1">
    <source>
        <dbReference type="SAM" id="MobiDB-lite"/>
    </source>
</evidence>
<accession>A0A176ZZY9</accession>
<feature type="region of interest" description="Disordered" evidence="1">
    <location>
        <begin position="1"/>
        <end position="66"/>
    </location>
</feature>
<evidence type="ECO:0000313" key="2">
    <source>
        <dbReference type="EMBL" id="OAF54601.1"/>
    </source>
</evidence>
<dbReference type="Proteomes" id="UP000077154">
    <property type="component" value="Unassembled WGS sequence"/>
</dbReference>
<organism evidence="2">
    <name type="scientific">Pseudogymnoascus destructans</name>
    <dbReference type="NCBI Taxonomy" id="655981"/>
    <lineage>
        <taxon>Eukaryota</taxon>
        <taxon>Fungi</taxon>
        <taxon>Dikarya</taxon>
        <taxon>Ascomycota</taxon>
        <taxon>Pezizomycotina</taxon>
        <taxon>Leotiomycetes</taxon>
        <taxon>Thelebolales</taxon>
        <taxon>Thelebolaceae</taxon>
        <taxon>Pseudogymnoascus</taxon>
    </lineage>
</organism>
<protein>
    <submittedName>
        <fullName evidence="2">Uncharacterized protein</fullName>
    </submittedName>
</protein>
<dbReference type="eggNOG" id="ENOG502QR34">
    <property type="taxonomic scope" value="Eukaryota"/>
</dbReference>
<dbReference type="InterPro" id="IPR021463">
    <property type="entry name" value="Methyltransf_34"/>
</dbReference>
<dbReference type="OrthoDB" id="6419443at2759"/>
<gene>
    <name evidence="2" type="ORF">VC83_09064</name>
</gene>
<feature type="compositionally biased region" description="Acidic residues" evidence="1">
    <location>
        <begin position="165"/>
        <end position="177"/>
    </location>
</feature>
<feature type="region of interest" description="Disordered" evidence="1">
    <location>
        <begin position="159"/>
        <end position="225"/>
    </location>
</feature>
<name>A0A176ZZY9_9PEZI</name>
<dbReference type="EMBL" id="KV441418">
    <property type="protein sequence ID" value="OAF54601.1"/>
    <property type="molecule type" value="Genomic_DNA"/>
</dbReference>
<dbReference type="Gene3D" id="1.25.40.1010">
    <property type="match status" value="1"/>
</dbReference>
<feature type="compositionally biased region" description="Pro residues" evidence="1">
    <location>
        <begin position="55"/>
        <end position="65"/>
    </location>
</feature>
<dbReference type="VEuPathDB" id="FungiDB:GMDG_04456"/>